<organism evidence="1 2">
    <name type="scientific">Dyadobacter arcticus</name>
    <dbReference type="NCBI Taxonomy" id="1078754"/>
    <lineage>
        <taxon>Bacteria</taxon>
        <taxon>Pseudomonadati</taxon>
        <taxon>Bacteroidota</taxon>
        <taxon>Cytophagia</taxon>
        <taxon>Cytophagales</taxon>
        <taxon>Spirosomataceae</taxon>
        <taxon>Dyadobacter</taxon>
    </lineage>
</organism>
<evidence type="ECO:0000313" key="2">
    <source>
        <dbReference type="Proteomes" id="UP001179181"/>
    </source>
</evidence>
<evidence type="ECO:0000313" key="1">
    <source>
        <dbReference type="EMBL" id="NIJ53530.1"/>
    </source>
</evidence>
<sequence>MPQYRGTEGDLISVKEAKLFTARHQEQREAIEREGANNYVEAEFFGLETFKQLLDECGGEPVGFRVYYGLRNEIHSDGEPEVDEKGKPTPRLIIVPVDSHGVDLTGLVSVGGGLKDMAAEAKAMGNGPVCPHICGR</sequence>
<accession>A0ABX0UPB9</accession>
<gene>
    <name evidence="1" type="ORF">FHS68_002700</name>
</gene>
<dbReference type="Proteomes" id="UP001179181">
    <property type="component" value="Unassembled WGS sequence"/>
</dbReference>
<name>A0ABX0UPB9_9BACT</name>
<protein>
    <submittedName>
        <fullName evidence="1">Uncharacterized protein</fullName>
    </submittedName>
</protein>
<comment type="caution">
    <text evidence="1">The sequence shown here is derived from an EMBL/GenBank/DDBJ whole genome shotgun (WGS) entry which is preliminary data.</text>
</comment>
<dbReference type="RefSeq" id="WP_167270709.1">
    <property type="nucleotide sequence ID" value="NZ_JAASQJ010000002.1"/>
</dbReference>
<dbReference type="EMBL" id="JAASQJ010000002">
    <property type="protein sequence ID" value="NIJ53530.1"/>
    <property type="molecule type" value="Genomic_DNA"/>
</dbReference>
<proteinExistence type="predicted"/>
<keyword evidence="2" id="KW-1185">Reference proteome</keyword>
<reference evidence="1 2" key="1">
    <citation type="submission" date="2020-03" db="EMBL/GenBank/DDBJ databases">
        <title>Genomic Encyclopedia of Type Strains, Phase IV (KMG-IV): sequencing the most valuable type-strain genomes for metagenomic binning, comparative biology and taxonomic classification.</title>
        <authorList>
            <person name="Goeker M."/>
        </authorList>
    </citation>
    <scope>NUCLEOTIDE SEQUENCE [LARGE SCALE GENOMIC DNA]</scope>
    <source>
        <strain evidence="1 2">DSM 102865</strain>
    </source>
</reference>